<evidence type="ECO:0000313" key="2">
    <source>
        <dbReference type="EMBL" id="KAK2973462.1"/>
    </source>
</evidence>
<keyword evidence="1" id="KW-0732">Signal</keyword>
<name>A0AA88QP99_9ASTE</name>
<comment type="caution">
    <text evidence="2">The sequence shown here is derived from an EMBL/GenBank/DDBJ whole genome shotgun (WGS) entry which is preliminary data.</text>
</comment>
<accession>A0AA88QP99</accession>
<dbReference type="Proteomes" id="UP001187471">
    <property type="component" value="Unassembled WGS sequence"/>
</dbReference>
<proteinExistence type="predicted"/>
<reference evidence="2" key="1">
    <citation type="submission" date="2022-12" db="EMBL/GenBank/DDBJ databases">
        <title>Draft genome assemblies for two species of Escallonia (Escalloniales).</title>
        <authorList>
            <person name="Chanderbali A."/>
            <person name="Dervinis C."/>
            <person name="Anghel I."/>
            <person name="Soltis D."/>
            <person name="Soltis P."/>
            <person name="Zapata F."/>
        </authorList>
    </citation>
    <scope>NUCLEOTIDE SEQUENCE</scope>
    <source>
        <strain evidence="2">UCBG92.1500</strain>
        <tissue evidence="2">Leaf</tissue>
    </source>
</reference>
<evidence type="ECO:0000313" key="3">
    <source>
        <dbReference type="Proteomes" id="UP001187471"/>
    </source>
</evidence>
<dbReference type="AlphaFoldDB" id="A0AA88QP99"/>
<organism evidence="2 3">
    <name type="scientific">Escallonia rubra</name>
    <dbReference type="NCBI Taxonomy" id="112253"/>
    <lineage>
        <taxon>Eukaryota</taxon>
        <taxon>Viridiplantae</taxon>
        <taxon>Streptophyta</taxon>
        <taxon>Embryophyta</taxon>
        <taxon>Tracheophyta</taxon>
        <taxon>Spermatophyta</taxon>
        <taxon>Magnoliopsida</taxon>
        <taxon>eudicotyledons</taxon>
        <taxon>Gunneridae</taxon>
        <taxon>Pentapetalae</taxon>
        <taxon>asterids</taxon>
        <taxon>campanulids</taxon>
        <taxon>Escalloniales</taxon>
        <taxon>Escalloniaceae</taxon>
        <taxon>Escallonia</taxon>
    </lineage>
</organism>
<sequence>MKKTCSSTTMQSHHHLLVLVSLLLFLLTATTSSTQSSVDQNLPESSVINRRFEQYRHSCNAIFARTPPPSPICKLSHCRPLPVTPPPPPLDDGDEIDPRYGDTSEINDFRIYCDIMDVL</sequence>
<evidence type="ECO:0000256" key="1">
    <source>
        <dbReference type="SAM" id="SignalP"/>
    </source>
</evidence>
<protein>
    <submittedName>
        <fullName evidence="2">Uncharacterized protein</fullName>
    </submittedName>
</protein>
<gene>
    <name evidence="2" type="ORF">RJ640_007963</name>
</gene>
<feature type="signal peptide" evidence="1">
    <location>
        <begin position="1"/>
        <end position="33"/>
    </location>
</feature>
<dbReference type="EMBL" id="JAVXUO010002416">
    <property type="protein sequence ID" value="KAK2973462.1"/>
    <property type="molecule type" value="Genomic_DNA"/>
</dbReference>
<feature type="chain" id="PRO_5041668875" evidence="1">
    <location>
        <begin position="34"/>
        <end position="119"/>
    </location>
</feature>
<keyword evidence="3" id="KW-1185">Reference proteome</keyword>